<protein>
    <submittedName>
        <fullName evidence="1">Uncharacterized protein</fullName>
    </submittedName>
</protein>
<dbReference type="EMBL" id="JALJOV010000131">
    <property type="protein sequence ID" value="KAK9866816.1"/>
    <property type="molecule type" value="Genomic_DNA"/>
</dbReference>
<organism evidence="1 2">
    <name type="scientific">Apatococcus fuscideae</name>
    <dbReference type="NCBI Taxonomy" id="2026836"/>
    <lineage>
        <taxon>Eukaryota</taxon>
        <taxon>Viridiplantae</taxon>
        <taxon>Chlorophyta</taxon>
        <taxon>core chlorophytes</taxon>
        <taxon>Trebouxiophyceae</taxon>
        <taxon>Chlorellales</taxon>
        <taxon>Chlorellaceae</taxon>
        <taxon>Apatococcus</taxon>
    </lineage>
</organism>
<dbReference type="PANTHER" id="PTHR39319">
    <property type="entry name" value="SI:DKEY-256H2.1"/>
    <property type="match status" value="1"/>
</dbReference>
<comment type="caution">
    <text evidence="1">The sequence shown here is derived from an EMBL/GenBank/DDBJ whole genome shotgun (WGS) entry which is preliminary data.</text>
</comment>
<gene>
    <name evidence="1" type="ORF">WJX84_004727</name>
</gene>
<evidence type="ECO:0000313" key="1">
    <source>
        <dbReference type="EMBL" id="KAK9866816.1"/>
    </source>
</evidence>
<dbReference type="Proteomes" id="UP001485043">
    <property type="component" value="Unassembled WGS sequence"/>
</dbReference>
<proteinExistence type="predicted"/>
<dbReference type="AlphaFoldDB" id="A0AAW1TAH9"/>
<name>A0AAW1TAH9_9CHLO</name>
<accession>A0AAW1TAH9</accession>
<keyword evidence="2" id="KW-1185">Reference proteome</keyword>
<reference evidence="1 2" key="1">
    <citation type="journal article" date="2024" name="Nat. Commun.">
        <title>Phylogenomics reveals the evolutionary origins of lichenization in chlorophyte algae.</title>
        <authorList>
            <person name="Puginier C."/>
            <person name="Libourel C."/>
            <person name="Otte J."/>
            <person name="Skaloud P."/>
            <person name="Haon M."/>
            <person name="Grisel S."/>
            <person name="Petersen M."/>
            <person name="Berrin J.G."/>
            <person name="Delaux P.M."/>
            <person name="Dal Grande F."/>
            <person name="Keller J."/>
        </authorList>
    </citation>
    <scope>NUCLEOTIDE SEQUENCE [LARGE SCALE GENOMIC DNA]</scope>
    <source>
        <strain evidence="1 2">SAG 2523</strain>
    </source>
</reference>
<sequence>MHGQHGARAEITLPAEVFDPSYDSLHLDFALGCPGSRDVDCPIWDHVVQLFVCCDDLQGSSGEPCEPCPTTAWAAADPPLHTNLTAMNMDYERNLQHMRCHNSC</sequence>
<dbReference type="PANTHER" id="PTHR39319:SF1">
    <property type="entry name" value="SI:DKEY-256H2.1"/>
    <property type="match status" value="1"/>
</dbReference>
<dbReference type="InterPro" id="IPR053251">
    <property type="entry name" value="N-glycanase"/>
</dbReference>
<evidence type="ECO:0000313" key="2">
    <source>
        <dbReference type="Proteomes" id="UP001485043"/>
    </source>
</evidence>